<dbReference type="Gene3D" id="1.10.260.40">
    <property type="entry name" value="lambda repressor-like DNA-binding domains"/>
    <property type="match status" value="1"/>
</dbReference>
<evidence type="ECO:0000259" key="1">
    <source>
        <dbReference type="PROSITE" id="PS50943"/>
    </source>
</evidence>
<sequence length="284" mass="31712">MAIDSLHALKRKRLGQELRRLREDRGISRIAAAEAIRGDVSKICRMELARAYVTPHDLATLCRLYEVPAQVQSELEQLVVGKRPRHWWREYADVMNAHLEEFVAFEDSATVEREYQPMVIGGLLQCADYIAAIMDAGINPLAAEQVESLVAVRLARQRRLRAEPVLRYHGIVSEAALHFDTGGRGVMRTQMRHLAELARLPNVVFQVVPFEAGARAAHATGFALLGFTDPADGEVAFVEGIAGMIPRDSQREVQRYHRLFGRIEQAALSPGDSLALILERAESV</sequence>
<dbReference type="CDD" id="cd00093">
    <property type="entry name" value="HTH_XRE"/>
    <property type="match status" value="1"/>
</dbReference>
<dbReference type="EMBL" id="JAKFHA010000010">
    <property type="protein sequence ID" value="MCF2529353.1"/>
    <property type="molecule type" value="Genomic_DNA"/>
</dbReference>
<comment type="caution">
    <text evidence="2">The sequence shown here is derived from an EMBL/GenBank/DDBJ whole genome shotgun (WGS) entry which is preliminary data.</text>
</comment>
<dbReference type="GO" id="GO:0003677">
    <property type="term" value="F:DNA binding"/>
    <property type="evidence" value="ECO:0007669"/>
    <property type="project" value="InterPro"/>
</dbReference>
<proteinExistence type="predicted"/>
<reference evidence="2" key="1">
    <citation type="submission" date="2022-01" db="EMBL/GenBank/DDBJ databases">
        <title>Genome-Based Taxonomic Classification of the Phylum Actinobacteria.</title>
        <authorList>
            <person name="Gao Y."/>
        </authorList>
    </citation>
    <scope>NUCLEOTIDE SEQUENCE</scope>
    <source>
        <strain evidence="2">KLBMP 8922</strain>
    </source>
</reference>
<feature type="domain" description="HTH cro/C1-type" evidence="1">
    <location>
        <begin position="18"/>
        <end position="72"/>
    </location>
</feature>
<dbReference type="Pfam" id="PF13560">
    <property type="entry name" value="HTH_31"/>
    <property type="match status" value="1"/>
</dbReference>
<dbReference type="AlphaFoldDB" id="A0AA41Q0Q3"/>
<name>A0AA41Q0Q3_9ACTN</name>
<gene>
    <name evidence="2" type="ORF">LZ495_19335</name>
</gene>
<dbReference type="Proteomes" id="UP001165378">
    <property type="component" value="Unassembled WGS sequence"/>
</dbReference>
<evidence type="ECO:0000313" key="3">
    <source>
        <dbReference type="Proteomes" id="UP001165378"/>
    </source>
</evidence>
<keyword evidence="3" id="KW-1185">Reference proteome</keyword>
<dbReference type="SUPFAM" id="SSF47413">
    <property type="entry name" value="lambda repressor-like DNA-binding domains"/>
    <property type="match status" value="1"/>
</dbReference>
<organism evidence="2 3">
    <name type="scientific">Yinghuangia soli</name>
    <dbReference type="NCBI Taxonomy" id="2908204"/>
    <lineage>
        <taxon>Bacteria</taxon>
        <taxon>Bacillati</taxon>
        <taxon>Actinomycetota</taxon>
        <taxon>Actinomycetes</taxon>
        <taxon>Kitasatosporales</taxon>
        <taxon>Streptomycetaceae</taxon>
        <taxon>Yinghuangia</taxon>
    </lineage>
</organism>
<evidence type="ECO:0000313" key="2">
    <source>
        <dbReference type="EMBL" id="MCF2529353.1"/>
    </source>
</evidence>
<dbReference type="Pfam" id="PF19054">
    <property type="entry name" value="DUF5753"/>
    <property type="match status" value="1"/>
</dbReference>
<dbReference type="InterPro" id="IPR010982">
    <property type="entry name" value="Lambda_DNA-bd_dom_sf"/>
</dbReference>
<dbReference type="RefSeq" id="WP_235053599.1">
    <property type="nucleotide sequence ID" value="NZ_JAKFHA010000010.1"/>
</dbReference>
<dbReference type="PROSITE" id="PS50943">
    <property type="entry name" value="HTH_CROC1"/>
    <property type="match status" value="1"/>
</dbReference>
<protein>
    <submittedName>
        <fullName evidence="2">Helix-turn-helix domain-containing protein</fullName>
    </submittedName>
</protein>
<accession>A0AA41Q0Q3</accession>
<dbReference type="InterPro" id="IPR001387">
    <property type="entry name" value="Cro/C1-type_HTH"/>
</dbReference>
<dbReference type="InterPro" id="IPR043917">
    <property type="entry name" value="DUF5753"/>
</dbReference>